<dbReference type="Proteomes" id="UP000243406">
    <property type="component" value="Unassembled WGS sequence"/>
</dbReference>
<sequence>MDESLLMALIQTIKANKELMRVLDILDENQFQEYYIGAGAIVQNIWNKATEKPINYGVTDIDIIYFDSKDLSEKAEELKASSIIELFEYETLKLDIKNEARVHLWYKNKFGYDIPPYSSLEEAIDSWPTTATAIGVRRNSNDWIIYAPFGVNDIFDLRLVPNNRLITKEIYENKVNKWKKEWLELKSEAWNDNKVPIKYPEPLSIMIK</sequence>
<dbReference type="OrthoDB" id="1901124at2"/>
<dbReference type="RefSeq" id="WP_079590224.1">
    <property type="nucleotide sequence ID" value="NZ_FUYN01000006.1"/>
</dbReference>
<dbReference type="EMBL" id="FUYN01000006">
    <property type="protein sequence ID" value="SKB64209.1"/>
    <property type="molecule type" value="Genomic_DNA"/>
</dbReference>
<accession>A0A1T5CXT0</accession>
<dbReference type="Pfam" id="PF06042">
    <property type="entry name" value="NTP_transf_6"/>
    <property type="match status" value="1"/>
</dbReference>
<evidence type="ECO:0008006" key="3">
    <source>
        <dbReference type="Google" id="ProtNLM"/>
    </source>
</evidence>
<protein>
    <recommendedName>
        <fullName evidence="3">Nucleotidyltransferase</fullName>
    </recommendedName>
</protein>
<dbReference type="PANTHER" id="PTHR39166:SF1">
    <property type="entry name" value="BLL1166 PROTEIN"/>
    <property type="match status" value="1"/>
</dbReference>
<reference evidence="2" key="1">
    <citation type="submission" date="2017-02" db="EMBL/GenBank/DDBJ databases">
        <authorList>
            <person name="Varghese N."/>
            <person name="Submissions S."/>
        </authorList>
    </citation>
    <scope>NUCLEOTIDE SEQUENCE [LARGE SCALE GENOMIC DNA]</scope>
    <source>
        <strain evidence="2">ATCC 35199</strain>
    </source>
</reference>
<name>A0A1T5CXT0_9FIRM</name>
<proteinExistence type="predicted"/>
<dbReference type="InterPro" id="IPR009267">
    <property type="entry name" value="NTP_transf_6"/>
</dbReference>
<dbReference type="AlphaFoldDB" id="A0A1T5CXT0"/>
<dbReference type="PANTHER" id="PTHR39166">
    <property type="entry name" value="BLL1166 PROTEIN"/>
    <property type="match status" value="1"/>
</dbReference>
<evidence type="ECO:0000313" key="1">
    <source>
        <dbReference type="EMBL" id="SKB64209.1"/>
    </source>
</evidence>
<evidence type="ECO:0000313" key="2">
    <source>
        <dbReference type="Proteomes" id="UP000243406"/>
    </source>
</evidence>
<organism evidence="1 2">
    <name type="scientific">Acetoanaerobium noterae</name>
    <dbReference type="NCBI Taxonomy" id="745369"/>
    <lineage>
        <taxon>Bacteria</taxon>
        <taxon>Bacillati</taxon>
        <taxon>Bacillota</taxon>
        <taxon>Clostridia</taxon>
        <taxon>Peptostreptococcales</taxon>
        <taxon>Filifactoraceae</taxon>
        <taxon>Acetoanaerobium</taxon>
    </lineage>
</organism>
<keyword evidence="2" id="KW-1185">Reference proteome</keyword>
<gene>
    <name evidence="1" type="ORF">SAMN02745120_2445</name>
</gene>